<dbReference type="AlphaFoldDB" id="A0AAN5CPT0"/>
<keyword evidence="2" id="KW-0175">Coiled coil</keyword>
<dbReference type="InterPro" id="IPR013256">
    <property type="entry name" value="Chromatin_SPT2"/>
</dbReference>
<gene>
    <name evidence="4" type="ORF">PMAYCL1PPCAC_18384</name>
</gene>
<reference evidence="5" key="1">
    <citation type="submission" date="2022-10" db="EMBL/GenBank/DDBJ databases">
        <title>Genome assembly of Pristionchus species.</title>
        <authorList>
            <person name="Yoshida K."/>
            <person name="Sommer R.J."/>
        </authorList>
    </citation>
    <scope>NUCLEOTIDE SEQUENCE [LARGE SCALE GENOMIC DNA]</scope>
    <source>
        <strain evidence="5">RS5460</strain>
    </source>
</reference>
<evidence type="ECO:0000313" key="4">
    <source>
        <dbReference type="EMBL" id="GMR48189.1"/>
    </source>
</evidence>
<feature type="compositionally biased region" description="Basic and acidic residues" evidence="3">
    <location>
        <begin position="206"/>
        <end position="229"/>
    </location>
</feature>
<feature type="compositionally biased region" description="Acidic residues" evidence="3">
    <location>
        <begin position="529"/>
        <end position="551"/>
    </location>
</feature>
<feature type="compositionally biased region" description="Basic and acidic residues" evidence="3">
    <location>
        <begin position="51"/>
        <end position="63"/>
    </location>
</feature>
<sequence>MDFASLLHQANKNLKNASKKVNEAQDEVDAGRMRQLDQIRLQKLERLKKEELAKQRREDERRAQFQIPKKKADSTVDPDRIKSFKAKQEEERRKKEKDEARKKEELIKLRLAANGGKANKKIAKHFGADVIDLQVKFGQDKDHIEKLHKYKERDEEEAQRLADHYRNGVAKAFANKKTVEEKVKEGARLKQSGIPKKNLTILSSDGFEKGKNIRSDKSGLGKDRKRAAEEALDFSSLMKKAENISSGKEETNGGAKEREGSSSMSSYRAMKERYMSKDESGSSSSARPSSSFKIPKPMQSHVKTPYVPNGLLKKREDEPLPSGIILPKPQTCIRSKPKGDNTISKDDMSRLGASSSSSSSVPPAPKTLAYPTDDRGKRILPGDIRYKAWLEEQRKIMKEREKNPPPPQPMTSKEKDREKAKNIEKSQKRAISSHPPSHSSHGTSSSSHRQIGAKDNGSRAKMRAPSSYSSTGSHSSKISKYEEEKRKILMREQRMKEAKKRMENERREMERSRERNGGKSYGFTKGYDSDEDDEDEESDLDDFIDDSGDLDDLSRKDFEETLRSINKNYDTKKWKINERLIDERSMHSNWRQVEKEERASARAGLKDDIREALKNKSEAL</sequence>
<feature type="compositionally biased region" description="Basic and acidic residues" evidence="3">
    <location>
        <begin position="479"/>
        <end position="517"/>
    </location>
</feature>
<feature type="compositionally biased region" description="Basic and acidic residues" evidence="3">
    <location>
        <begin position="70"/>
        <end position="103"/>
    </location>
</feature>
<feature type="compositionally biased region" description="Low complexity" evidence="3">
    <location>
        <begin position="432"/>
        <end position="448"/>
    </location>
</feature>
<accession>A0AAN5CPT0</accession>
<feature type="region of interest" description="Disordered" evidence="3">
    <location>
        <begin position="585"/>
        <end position="607"/>
    </location>
</feature>
<evidence type="ECO:0000256" key="2">
    <source>
        <dbReference type="ARBA" id="ARBA00023054"/>
    </source>
</evidence>
<feature type="region of interest" description="Disordered" evidence="3">
    <location>
        <begin position="51"/>
        <end position="103"/>
    </location>
</feature>
<feature type="region of interest" description="Disordered" evidence="3">
    <location>
        <begin position="184"/>
        <end position="552"/>
    </location>
</feature>
<feature type="compositionally biased region" description="Basic and acidic residues" evidence="3">
    <location>
        <begin position="384"/>
        <end position="403"/>
    </location>
</feature>
<comment type="similarity">
    <text evidence="1">Belongs to the SPT2 family.</text>
</comment>
<dbReference type="EMBL" id="BTRK01000004">
    <property type="protein sequence ID" value="GMR48189.1"/>
    <property type="molecule type" value="Genomic_DNA"/>
</dbReference>
<evidence type="ECO:0000256" key="3">
    <source>
        <dbReference type="SAM" id="MobiDB-lite"/>
    </source>
</evidence>
<evidence type="ECO:0008006" key="6">
    <source>
        <dbReference type="Google" id="ProtNLM"/>
    </source>
</evidence>
<dbReference type="Pfam" id="PF08243">
    <property type="entry name" value="SPT2"/>
    <property type="match status" value="1"/>
</dbReference>
<name>A0AAN5CPT0_9BILA</name>
<feature type="compositionally biased region" description="Basic and acidic residues" evidence="3">
    <location>
        <begin position="337"/>
        <end position="349"/>
    </location>
</feature>
<protein>
    <recommendedName>
        <fullName evidence="6">Protein SPT2 homolog</fullName>
    </recommendedName>
</protein>
<comment type="caution">
    <text evidence="4">The sequence shown here is derived from an EMBL/GenBank/DDBJ whole genome shotgun (WGS) entry which is preliminary data.</text>
</comment>
<keyword evidence="5" id="KW-1185">Reference proteome</keyword>
<evidence type="ECO:0000313" key="5">
    <source>
        <dbReference type="Proteomes" id="UP001328107"/>
    </source>
</evidence>
<feature type="compositionally biased region" description="Basic and acidic residues" evidence="3">
    <location>
        <begin position="239"/>
        <end position="260"/>
    </location>
</feature>
<organism evidence="4 5">
    <name type="scientific">Pristionchus mayeri</name>
    <dbReference type="NCBI Taxonomy" id="1317129"/>
    <lineage>
        <taxon>Eukaryota</taxon>
        <taxon>Metazoa</taxon>
        <taxon>Ecdysozoa</taxon>
        <taxon>Nematoda</taxon>
        <taxon>Chromadorea</taxon>
        <taxon>Rhabditida</taxon>
        <taxon>Rhabditina</taxon>
        <taxon>Diplogasteromorpha</taxon>
        <taxon>Diplogasteroidea</taxon>
        <taxon>Neodiplogasteridae</taxon>
        <taxon>Pristionchus</taxon>
    </lineage>
</organism>
<feature type="compositionally biased region" description="Low complexity" evidence="3">
    <location>
        <begin position="281"/>
        <end position="291"/>
    </location>
</feature>
<feature type="compositionally biased region" description="Basic and acidic residues" evidence="3">
    <location>
        <begin position="269"/>
        <end position="280"/>
    </location>
</feature>
<feature type="compositionally biased region" description="Basic and acidic residues" evidence="3">
    <location>
        <begin position="412"/>
        <end position="427"/>
    </location>
</feature>
<dbReference type="Proteomes" id="UP001328107">
    <property type="component" value="Unassembled WGS sequence"/>
</dbReference>
<feature type="compositionally biased region" description="Low complexity" evidence="3">
    <location>
        <begin position="466"/>
        <end position="478"/>
    </location>
</feature>
<evidence type="ECO:0000256" key="1">
    <source>
        <dbReference type="ARBA" id="ARBA00006461"/>
    </source>
</evidence>
<proteinExistence type="inferred from homology"/>